<evidence type="ECO:0000313" key="1">
    <source>
        <dbReference type="EMBL" id="UXE03855.1"/>
    </source>
</evidence>
<reference evidence="1" key="1">
    <citation type="submission" date="2022-08" db="EMBL/GenBank/DDBJ databases">
        <authorList>
            <person name="Abuwarda M.A."/>
            <person name="Alvarez A."/>
            <person name="Batteikh M."/>
            <person name="Baughman A.P."/>
            <person name="Chavez V."/>
            <person name="Cheng C."/>
            <person name="Cosentino E.J."/>
            <person name="Di Blasi D.L."/>
            <person name="Dooley N.L."/>
            <person name="Empson B.M."/>
            <person name="Erfanian K."/>
            <person name="Esparza P.D."/>
            <person name="Fleming H.S."/>
            <person name="Ghannam M.S."/>
            <person name="Gibbons A.C."/>
            <person name="Gonzalez C."/>
            <person name="Huq N.E."/>
            <person name="Jin K."/>
            <person name="Kamarzar M."/>
            <person name="Khaine A."/>
            <person name="Krug K.R."/>
            <person name="Lee A."/>
            <person name="Liao S."/>
            <person name="Light I."/>
            <person name="Ma Y."/>
            <person name="Magaling J.M."/>
            <person name="McLinden K.C."/>
            <person name="Melkote A."/>
            <person name="Montoya Serpas C.A."/>
            <person name="Niazmandi K."/>
            <person name="Ostroske E.C."/>
            <person name="Paek B.H."/>
            <person name="Rajiv S."/>
            <person name="Santos C.E."/>
            <person name="Semaan S.A."/>
            <person name="Senthilvelan J."/>
            <person name="Sheppy T.E."/>
            <person name="Stephenson J.C."/>
            <person name="Tenney M.E."/>
            <person name="Teoh N."/>
            <person name="Thorp J.P."/>
            <person name="Turon Font G."/>
            <person name="Uvarov E.V."/>
            <person name="Verpukhovskiy P."/>
            <person name="Wang J."/>
            <person name="Whang A.Y."/>
            <person name="Wright N.E."/>
            <person name="Wu M."/>
            <person name="Zhuang C."/>
            <person name="Bruns J.A."/>
            <person name="Chai A.E."/>
            <person name="Parikh H."/>
            <person name="Zorawik M."/>
            <person name="Garza D.R."/>
            <person name="Ngo R.T."/>
            <person name="Reddi K."/>
            <person name="Garcia-Vedrenne A.E."/>
            <person name="Freise A.C."/>
            <person name="Balish M.F."/>
            <person name="Garlena R.A."/>
            <person name="Russell D.A."/>
            <person name="Jacobs-Sera D."/>
            <person name="Hatfull G.F."/>
        </authorList>
    </citation>
    <scope>NUCLEOTIDE SEQUENCE</scope>
</reference>
<dbReference type="EMBL" id="OP297535">
    <property type="protein sequence ID" value="UXE03855.1"/>
    <property type="molecule type" value="Genomic_DNA"/>
</dbReference>
<gene>
    <name evidence="1" type="primary">132</name>
    <name evidence="1" type="ORF">SEA_OBLADI_132</name>
</gene>
<dbReference type="Proteomes" id="UP001064297">
    <property type="component" value="Segment"/>
</dbReference>
<protein>
    <submittedName>
        <fullName evidence="1">Uncharacterized protein</fullName>
    </submittedName>
</protein>
<evidence type="ECO:0000313" key="2">
    <source>
        <dbReference type="Proteomes" id="UP001064297"/>
    </source>
</evidence>
<sequence length="81" mass="9076">MVRAVMGARETQPTWRVSLFVPALRLALDPVQLFGLLTAALASREQRRLLSAYQQRCYDDAVAACCHSHPRTPRPAIGRKD</sequence>
<accession>A0A977KLT5</accession>
<proteinExistence type="predicted"/>
<name>A0A977KLT5_9CAUD</name>
<organism evidence="1 2">
    <name type="scientific">Gordonia phage ObLaDi</name>
    <dbReference type="NCBI Taxonomy" id="2978487"/>
    <lineage>
        <taxon>Viruses</taxon>
        <taxon>Duplodnaviria</taxon>
        <taxon>Heunggongvirae</taxon>
        <taxon>Uroviricota</taxon>
        <taxon>Caudoviricetes</taxon>
        <taxon>Kruegerviridae</taxon>
        <taxon>Cafassovirus</taxon>
        <taxon>Cafassovirus obladi</taxon>
    </lineage>
</organism>
<keyword evidence="2" id="KW-1185">Reference proteome</keyword>